<evidence type="ECO:0000256" key="4">
    <source>
        <dbReference type="ARBA" id="ARBA00023002"/>
    </source>
</evidence>
<proteinExistence type="predicted"/>
<dbReference type="EMBL" id="ML976996">
    <property type="protein sequence ID" value="KAF1955053.1"/>
    <property type="molecule type" value="Genomic_DNA"/>
</dbReference>
<evidence type="ECO:0000256" key="3">
    <source>
        <dbReference type="ARBA" id="ARBA00022833"/>
    </source>
</evidence>
<comment type="cofactor">
    <cofactor evidence="1">
        <name>Zn(2+)</name>
        <dbReference type="ChEBI" id="CHEBI:29105"/>
    </cofactor>
</comment>
<dbReference type="InterPro" id="IPR013149">
    <property type="entry name" value="ADH-like_C"/>
</dbReference>
<dbReference type="PANTHER" id="PTHR42940:SF8">
    <property type="entry name" value="VACUOLAR PROTEIN SORTING-ASSOCIATED PROTEIN 11"/>
    <property type="match status" value="1"/>
</dbReference>
<dbReference type="PANTHER" id="PTHR42940">
    <property type="entry name" value="ALCOHOL DEHYDROGENASE 1-RELATED"/>
    <property type="match status" value="1"/>
</dbReference>
<protein>
    <recommendedName>
        <fullName evidence="5">Alcohol dehydrogenase-like C-terminal domain-containing protein</fullName>
    </recommendedName>
</protein>
<evidence type="ECO:0000313" key="7">
    <source>
        <dbReference type="Proteomes" id="UP000800035"/>
    </source>
</evidence>
<dbReference type="OrthoDB" id="1879366at2759"/>
<dbReference type="Gene3D" id="3.40.50.720">
    <property type="entry name" value="NAD(P)-binding Rossmann-like Domain"/>
    <property type="match status" value="1"/>
</dbReference>
<accession>A0A6A5TQ54</accession>
<name>A0A6A5TQ54_9PLEO</name>
<keyword evidence="3" id="KW-0862">Zinc</keyword>
<keyword evidence="7" id="KW-1185">Reference proteome</keyword>
<feature type="domain" description="Alcohol dehydrogenase-like C-terminal" evidence="5">
    <location>
        <begin position="2"/>
        <end position="103"/>
    </location>
</feature>
<evidence type="ECO:0000313" key="6">
    <source>
        <dbReference type="EMBL" id="KAF1955053.1"/>
    </source>
</evidence>
<sequence>RQMGYKTIGLDINDSCLEMAKKVGAGAVFNFMMNKNYVDEVKKMIDGKECHAADLSSGSNAAYASAPDLLKVGGLLMVIGIALKGLDFIDTFALAMGRYRIKGESTSIPR</sequence>
<gene>
    <name evidence="6" type="ORF">CC80DRAFT_357749</name>
</gene>
<feature type="non-terminal residue" evidence="6">
    <location>
        <position position="1"/>
    </location>
</feature>
<evidence type="ECO:0000259" key="5">
    <source>
        <dbReference type="Pfam" id="PF00107"/>
    </source>
</evidence>
<evidence type="ECO:0000256" key="1">
    <source>
        <dbReference type="ARBA" id="ARBA00001947"/>
    </source>
</evidence>
<dbReference type="AlphaFoldDB" id="A0A6A5TQ54"/>
<feature type="non-terminal residue" evidence="6">
    <location>
        <position position="110"/>
    </location>
</feature>
<dbReference type="InterPro" id="IPR036291">
    <property type="entry name" value="NAD(P)-bd_dom_sf"/>
</dbReference>
<dbReference type="GO" id="GO:0004022">
    <property type="term" value="F:alcohol dehydrogenase (NAD+) activity"/>
    <property type="evidence" value="ECO:0007669"/>
    <property type="project" value="TreeGrafter"/>
</dbReference>
<keyword evidence="4" id="KW-0560">Oxidoreductase</keyword>
<dbReference type="GO" id="GO:0005737">
    <property type="term" value="C:cytoplasm"/>
    <property type="evidence" value="ECO:0007669"/>
    <property type="project" value="TreeGrafter"/>
</dbReference>
<keyword evidence="2" id="KW-0479">Metal-binding</keyword>
<organism evidence="6 7">
    <name type="scientific">Byssothecium circinans</name>
    <dbReference type="NCBI Taxonomy" id="147558"/>
    <lineage>
        <taxon>Eukaryota</taxon>
        <taxon>Fungi</taxon>
        <taxon>Dikarya</taxon>
        <taxon>Ascomycota</taxon>
        <taxon>Pezizomycotina</taxon>
        <taxon>Dothideomycetes</taxon>
        <taxon>Pleosporomycetidae</taxon>
        <taxon>Pleosporales</taxon>
        <taxon>Massarineae</taxon>
        <taxon>Massarinaceae</taxon>
        <taxon>Byssothecium</taxon>
    </lineage>
</organism>
<dbReference type="GO" id="GO:0046872">
    <property type="term" value="F:metal ion binding"/>
    <property type="evidence" value="ECO:0007669"/>
    <property type="project" value="UniProtKB-KW"/>
</dbReference>
<evidence type="ECO:0000256" key="2">
    <source>
        <dbReference type="ARBA" id="ARBA00022723"/>
    </source>
</evidence>
<reference evidence="6" key="1">
    <citation type="journal article" date="2020" name="Stud. Mycol.">
        <title>101 Dothideomycetes genomes: a test case for predicting lifestyles and emergence of pathogens.</title>
        <authorList>
            <person name="Haridas S."/>
            <person name="Albert R."/>
            <person name="Binder M."/>
            <person name="Bloem J."/>
            <person name="Labutti K."/>
            <person name="Salamov A."/>
            <person name="Andreopoulos B."/>
            <person name="Baker S."/>
            <person name="Barry K."/>
            <person name="Bills G."/>
            <person name="Bluhm B."/>
            <person name="Cannon C."/>
            <person name="Castanera R."/>
            <person name="Culley D."/>
            <person name="Daum C."/>
            <person name="Ezra D."/>
            <person name="Gonzalez J."/>
            <person name="Henrissat B."/>
            <person name="Kuo A."/>
            <person name="Liang C."/>
            <person name="Lipzen A."/>
            <person name="Lutzoni F."/>
            <person name="Magnuson J."/>
            <person name="Mondo S."/>
            <person name="Nolan M."/>
            <person name="Ohm R."/>
            <person name="Pangilinan J."/>
            <person name="Park H.-J."/>
            <person name="Ramirez L."/>
            <person name="Alfaro M."/>
            <person name="Sun H."/>
            <person name="Tritt A."/>
            <person name="Yoshinaga Y."/>
            <person name="Zwiers L.-H."/>
            <person name="Turgeon B."/>
            <person name="Goodwin S."/>
            <person name="Spatafora J."/>
            <person name="Crous P."/>
            <person name="Grigoriev I."/>
        </authorList>
    </citation>
    <scope>NUCLEOTIDE SEQUENCE</scope>
    <source>
        <strain evidence="6">CBS 675.92</strain>
    </source>
</reference>
<dbReference type="Pfam" id="PF00107">
    <property type="entry name" value="ADH_zinc_N"/>
    <property type="match status" value="1"/>
</dbReference>
<dbReference type="SUPFAM" id="SSF51735">
    <property type="entry name" value="NAD(P)-binding Rossmann-fold domains"/>
    <property type="match status" value="1"/>
</dbReference>
<dbReference type="Proteomes" id="UP000800035">
    <property type="component" value="Unassembled WGS sequence"/>
</dbReference>